<dbReference type="AlphaFoldDB" id="A0A4Q2U7W3"/>
<evidence type="ECO:0000313" key="1">
    <source>
        <dbReference type="EMBL" id="RYC30955.1"/>
    </source>
</evidence>
<keyword evidence="2" id="KW-1185">Reference proteome</keyword>
<name>A0A4Q2U7W3_9HYPH</name>
<reference evidence="1 2" key="2">
    <citation type="submission" date="2019-02" db="EMBL/GenBank/DDBJ databases">
        <title>'Lichenibacterium ramalinii' gen. nov. sp. nov., 'Lichenibacterium minor' gen. nov. sp. nov.</title>
        <authorList>
            <person name="Pankratov T."/>
        </authorList>
    </citation>
    <scope>NUCLEOTIDE SEQUENCE [LARGE SCALE GENOMIC DNA]</scope>
    <source>
        <strain evidence="1 2">RmlP026</strain>
    </source>
</reference>
<dbReference type="Proteomes" id="UP000290759">
    <property type="component" value="Unassembled WGS sequence"/>
</dbReference>
<organism evidence="1 2">
    <name type="scientific">Lichenibacterium minor</name>
    <dbReference type="NCBI Taxonomy" id="2316528"/>
    <lineage>
        <taxon>Bacteria</taxon>
        <taxon>Pseudomonadati</taxon>
        <taxon>Pseudomonadota</taxon>
        <taxon>Alphaproteobacteria</taxon>
        <taxon>Hyphomicrobiales</taxon>
        <taxon>Lichenihabitantaceae</taxon>
        <taxon>Lichenibacterium</taxon>
    </lineage>
</organism>
<dbReference type="EMBL" id="QYBB01000019">
    <property type="protein sequence ID" value="RYC30955.1"/>
    <property type="molecule type" value="Genomic_DNA"/>
</dbReference>
<reference evidence="1 2" key="1">
    <citation type="submission" date="2018-12" db="EMBL/GenBank/DDBJ databases">
        <authorList>
            <person name="Grouzdev D.S."/>
            <person name="Krutkina M.S."/>
        </authorList>
    </citation>
    <scope>NUCLEOTIDE SEQUENCE [LARGE SCALE GENOMIC DNA]</scope>
    <source>
        <strain evidence="1 2">RmlP026</strain>
    </source>
</reference>
<gene>
    <name evidence="1" type="ORF">D3273_16455</name>
</gene>
<evidence type="ECO:0000313" key="2">
    <source>
        <dbReference type="Proteomes" id="UP000290759"/>
    </source>
</evidence>
<comment type="caution">
    <text evidence="1">The sequence shown here is derived from an EMBL/GenBank/DDBJ whole genome shotgun (WGS) entry which is preliminary data.</text>
</comment>
<protein>
    <submittedName>
        <fullName evidence="1">Uncharacterized protein</fullName>
    </submittedName>
</protein>
<accession>A0A4Q2U7W3</accession>
<sequence>MDNTEVIDATDAALRLRHTATGHVFTYRVEAGDLVPGPVEEGHGPKDPGDVAADVHVAAKREARRRGLI</sequence>
<dbReference type="RefSeq" id="WP_129227980.1">
    <property type="nucleotide sequence ID" value="NZ_QYBB01000019.1"/>
</dbReference>
<proteinExistence type="predicted"/>